<comment type="similarity">
    <text evidence="1 2">Belongs to the small heat shock protein (HSP20) family.</text>
</comment>
<evidence type="ECO:0000313" key="6">
    <source>
        <dbReference type="Proteomes" id="UP001500368"/>
    </source>
</evidence>
<feature type="compositionally biased region" description="Basic and acidic residues" evidence="3">
    <location>
        <begin position="143"/>
        <end position="165"/>
    </location>
</feature>
<evidence type="ECO:0000256" key="1">
    <source>
        <dbReference type="PROSITE-ProRule" id="PRU00285"/>
    </source>
</evidence>
<dbReference type="RefSeq" id="WP_345476173.1">
    <property type="nucleotide sequence ID" value="NZ_BAABLW010000001.1"/>
</dbReference>
<dbReference type="InterPro" id="IPR002068">
    <property type="entry name" value="A-crystallin/Hsp20_dom"/>
</dbReference>
<evidence type="ECO:0000313" key="5">
    <source>
        <dbReference type="EMBL" id="GAA4910670.1"/>
    </source>
</evidence>
<accession>A0ABP9FPB1</accession>
<feature type="domain" description="SHSP" evidence="4">
    <location>
        <begin position="31"/>
        <end position="141"/>
    </location>
</feature>
<keyword evidence="6" id="KW-1185">Reference proteome</keyword>
<evidence type="ECO:0000259" key="4">
    <source>
        <dbReference type="PROSITE" id="PS01031"/>
    </source>
</evidence>
<dbReference type="Pfam" id="PF00011">
    <property type="entry name" value="HSP20"/>
    <property type="match status" value="1"/>
</dbReference>
<proteinExistence type="inferred from homology"/>
<reference evidence="6" key="1">
    <citation type="journal article" date="2019" name="Int. J. Syst. Evol. Microbiol.">
        <title>The Global Catalogue of Microorganisms (GCM) 10K type strain sequencing project: providing services to taxonomists for standard genome sequencing and annotation.</title>
        <authorList>
            <consortium name="The Broad Institute Genomics Platform"/>
            <consortium name="The Broad Institute Genome Sequencing Center for Infectious Disease"/>
            <person name="Wu L."/>
            <person name="Ma J."/>
        </authorList>
    </citation>
    <scope>NUCLEOTIDE SEQUENCE [LARGE SCALE GENOMIC DNA]</scope>
    <source>
        <strain evidence="6">JCM 19129</strain>
    </source>
</reference>
<dbReference type="InterPro" id="IPR031107">
    <property type="entry name" value="Small_HSP"/>
</dbReference>
<dbReference type="Proteomes" id="UP001500368">
    <property type="component" value="Unassembled WGS sequence"/>
</dbReference>
<sequence length="165" mass="18238">MMTTNLTRLDPFSIFDDMMRSMRSPLSQDVQRNAGFVPAVDAHREDEDLVLAVDLPGVDPEQDLSVELSGRTLTISGERRSRNDAEGLREIRYGRFSRTVTLPGEVAEESISADYTDGVLSVRVTGVYAEEKPRKISITAGIRSEHPGSKDQVEVATDEKQQIAA</sequence>
<dbReference type="PROSITE" id="PS01031">
    <property type="entry name" value="SHSP"/>
    <property type="match status" value="1"/>
</dbReference>
<gene>
    <name evidence="5" type="ORF">GCM10025790_00910</name>
</gene>
<evidence type="ECO:0000256" key="2">
    <source>
        <dbReference type="RuleBase" id="RU003616"/>
    </source>
</evidence>
<dbReference type="PANTHER" id="PTHR11527">
    <property type="entry name" value="HEAT-SHOCK PROTEIN 20 FAMILY MEMBER"/>
    <property type="match status" value="1"/>
</dbReference>
<dbReference type="CDD" id="cd06464">
    <property type="entry name" value="ACD_sHsps-like"/>
    <property type="match status" value="1"/>
</dbReference>
<dbReference type="Gene3D" id="2.60.40.790">
    <property type="match status" value="1"/>
</dbReference>
<evidence type="ECO:0000256" key="3">
    <source>
        <dbReference type="SAM" id="MobiDB-lite"/>
    </source>
</evidence>
<feature type="region of interest" description="Disordered" evidence="3">
    <location>
        <begin position="139"/>
        <end position="165"/>
    </location>
</feature>
<dbReference type="InterPro" id="IPR008978">
    <property type="entry name" value="HSP20-like_chaperone"/>
</dbReference>
<comment type="caution">
    <text evidence="5">The sequence shown here is derived from an EMBL/GenBank/DDBJ whole genome shotgun (WGS) entry which is preliminary data.</text>
</comment>
<dbReference type="EMBL" id="BAABLW010000001">
    <property type="protein sequence ID" value="GAA4910670.1"/>
    <property type="molecule type" value="Genomic_DNA"/>
</dbReference>
<name>A0ABP9FPB1_9MICC</name>
<organism evidence="5 6">
    <name type="scientific">Nesterenkonia rhizosphaerae</name>
    <dbReference type="NCBI Taxonomy" id="1348272"/>
    <lineage>
        <taxon>Bacteria</taxon>
        <taxon>Bacillati</taxon>
        <taxon>Actinomycetota</taxon>
        <taxon>Actinomycetes</taxon>
        <taxon>Micrococcales</taxon>
        <taxon>Micrococcaceae</taxon>
        <taxon>Nesterenkonia</taxon>
    </lineage>
</organism>
<dbReference type="SUPFAM" id="SSF49764">
    <property type="entry name" value="HSP20-like chaperones"/>
    <property type="match status" value="1"/>
</dbReference>
<protein>
    <submittedName>
        <fullName evidence="5">Hsp20/alpha crystallin family protein</fullName>
    </submittedName>
</protein>